<comment type="similarity">
    <text evidence="2">Belongs to the tetraspanin (TM4SF) family.</text>
</comment>
<dbReference type="GO" id="GO:0016020">
    <property type="term" value="C:membrane"/>
    <property type="evidence" value="ECO:0007669"/>
    <property type="project" value="UniProtKB-SubCell"/>
</dbReference>
<organism evidence="7 8">
    <name type="scientific">Camellia sinensis var. sinensis</name>
    <name type="common">China tea</name>
    <dbReference type="NCBI Taxonomy" id="542762"/>
    <lineage>
        <taxon>Eukaryota</taxon>
        <taxon>Viridiplantae</taxon>
        <taxon>Streptophyta</taxon>
        <taxon>Embryophyta</taxon>
        <taxon>Tracheophyta</taxon>
        <taxon>Spermatophyta</taxon>
        <taxon>Magnoliopsida</taxon>
        <taxon>eudicotyledons</taxon>
        <taxon>Gunneridae</taxon>
        <taxon>Pentapetalae</taxon>
        <taxon>asterids</taxon>
        <taxon>Ericales</taxon>
        <taxon>Theaceae</taxon>
        <taxon>Camellia</taxon>
    </lineage>
</organism>
<evidence type="ECO:0000313" key="7">
    <source>
        <dbReference type="EMBL" id="THG08712.1"/>
    </source>
</evidence>
<feature type="transmembrane region" description="Helical" evidence="6">
    <location>
        <begin position="81"/>
        <end position="105"/>
    </location>
</feature>
<dbReference type="PANTHER" id="PTHR32191">
    <property type="entry name" value="TETRASPANIN-8-RELATED"/>
    <property type="match status" value="1"/>
</dbReference>
<evidence type="ECO:0000256" key="2">
    <source>
        <dbReference type="ARBA" id="ARBA00006840"/>
    </source>
</evidence>
<evidence type="ECO:0000256" key="5">
    <source>
        <dbReference type="ARBA" id="ARBA00023136"/>
    </source>
</evidence>
<dbReference type="InterPro" id="IPR018499">
    <property type="entry name" value="Tetraspanin/Peripherin"/>
</dbReference>
<keyword evidence="8" id="KW-1185">Reference proteome</keyword>
<feature type="transmembrane region" description="Helical" evidence="6">
    <location>
        <begin position="111"/>
        <end position="135"/>
    </location>
</feature>
<dbReference type="AlphaFoldDB" id="A0A4S4DYZ7"/>
<reference evidence="7 8" key="1">
    <citation type="journal article" date="2018" name="Proc. Natl. Acad. Sci. U.S.A.">
        <title>Draft genome sequence of Camellia sinensis var. sinensis provides insights into the evolution of the tea genome and tea quality.</title>
        <authorList>
            <person name="Wei C."/>
            <person name="Yang H."/>
            <person name="Wang S."/>
            <person name="Zhao J."/>
            <person name="Liu C."/>
            <person name="Gao L."/>
            <person name="Xia E."/>
            <person name="Lu Y."/>
            <person name="Tai Y."/>
            <person name="She G."/>
            <person name="Sun J."/>
            <person name="Cao H."/>
            <person name="Tong W."/>
            <person name="Gao Q."/>
            <person name="Li Y."/>
            <person name="Deng W."/>
            <person name="Jiang X."/>
            <person name="Wang W."/>
            <person name="Chen Q."/>
            <person name="Zhang S."/>
            <person name="Li H."/>
            <person name="Wu J."/>
            <person name="Wang P."/>
            <person name="Li P."/>
            <person name="Shi C."/>
            <person name="Zheng F."/>
            <person name="Jian J."/>
            <person name="Huang B."/>
            <person name="Shan D."/>
            <person name="Shi M."/>
            <person name="Fang C."/>
            <person name="Yue Y."/>
            <person name="Li F."/>
            <person name="Li D."/>
            <person name="Wei S."/>
            <person name="Han B."/>
            <person name="Jiang C."/>
            <person name="Yin Y."/>
            <person name="Xia T."/>
            <person name="Zhang Z."/>
            <person name="Bennetzen J.L."/>
            <person name="Zhao S."/>
            <person name="Wan X."/>
        </authorList>
    </citation>
    <scope>NUCLEOTIDE SEQUENCE [LARGE SCALE GENOMIC DNA]</scope>
    <source>
        <strain evidence="8">cv. Shuchazao</strain>
        <tissue evidence="7">Leaf</tissue>
    </source>
</reference>
<feature type="transmembrane region" description="Helical" evidence="6">
    <location>
        <begin position="44"/>
        <end position="69"/>
    </location>
</feature>
<keyword evidence="5 6" id="KW-0472">Membrane</keyword>
<dbReference type="EMBL" id="SDRB02009120">
    <property type="protein sequence ID" value="THG08712.1"/>
    <property type="molecule type" value="Genomic_DNA"/>
</dbReference>
<proteinExistence type="inferred from homology"/>
<gene>
    <name evidence="7" type="ORF">TEA_024114</name>
</gene>
<protein>
    <recommendedName>
        <fullName evidence="9">Tetraspanin-15</fullName>
    </recommendedName>
</protein>
<evidence type="ECO:0008006" key="9">
    <source>
        <dbReference type="Google" id="ProtNLM"/>
    </source>
</evidence>
<keyword evidence="3 6" id="KW-0812">Transmembrane</keyword>
<dbReference type="InterPro" id="IPR044991">
    <property type="entry name" value="TET_plant"/>
</dbReference>
<feature type="transmembrane region" description="Helical" evidence="6">
    <location>
        <begin position="269"/>
        <end position="293"/>
    </location>
</feature>
<comment type="subcellular location">
    <subcellularLocation>
        <location evidence="1">Membrane</location>
        <topology evidence="1">Multi-pass membrane protein</topology>
    </subcellularLocation>
</comment>
<dbReference type="Pfam" id="PF00335">
    <property type="entry name" value="Tetraspanin"/>
    <property type="match status" value="1"/>
</dbReference>
<evidence type="ECO:0000256" key="3">
    <source>
        <dbReference type="ARBA" id="ARBA00022692"/>
    </source>
</evidence>
<sequence length="297" mass="33906">MANLAAHHPAEVVAVTVTEEKSQLKQEDNGTKQMGNQKGIQIKFVILPLTILSFLLSLPVLFSFIWLLYIKQYDCEDLLKLPKLQIGIVIGLIAVFLVSNIVVYMRAKVPVPGLLLVMVPLIMMLTVGLGLVGAYNMESRTVPGSSVWLKSKVHNEINWYNIKSCLYHSKTCEDLVSRSRKLKADVYTTSKLSYIEAGCCRPPVSCNMEYINATYWRKEEEEEELLLDSSIPYNRDCDLWTNKENVLCYNCNACREGFLKTLQGKWWKLGMFLVVMSFLLILSHLLLFVITMWEQHG</sequence>
<keyword evidence="4 6" id="KW-1133">Transmembrane helix</keyword>
<comment type="caution">
    <text evidence="7">The sequence shown here is derived from an EMBL/GenBank/DDBJ whole genome shotgun (WGS) entry which is preliminary data.</text>
</comment>
<dbReference type="GO" id="GO:0009734">
    <property type="term" value="P:auxin-activated signaling pathway"/>
    <property type="evidence" value="ECO:0007669"/>
    <property type="project" value="InterPro"/>
</dbReference>
<evidence type="ECO:0000256" key="6">
    <source>
        <dbReference type="SAM" id="Phobius"/>
    </source>
</evidence>
<evidence type="ECO:0000256" key="4">
    <source>
        <dbReference type="ARBA" id="ARBA00022989"/>
    </source>
</evidence>
<name>A0A4S4DYZ7_CAMSN</name>
<evidence type="ECO:0000313" key="8">
    <source>
        <dbReference type="Proteomes" id="UP000306102"/>
    </source>
</evidence>
<dbReference type="Proteomes" id="UP000306102">
    <property type="component" value="Unassembled WGS sequence"/>
</dbReference>
<accession>A0A4S4DYZ7</accession>
<evidence type="ECO:0000256" key="1">
    <source>
        <dbReference type="ARBA" id="ARBA00004141"/>
    </source>
</evidence>